<protein>
    <recommendedName>
        <fullName evidence="5">Flagellar P-ring protein</fullName>
    </recommendedName>
    <alternativeName>
        <fullName evidence="5">Basal body P-ring protein</fullName>
    </alternativeName>
</protein>
<dbReference type="EMBL" id="CP097635">
    <property type="protein sequence ID" value="URI06247.1"/>
    <property type="molecule type" value="Genomic_DNA"/>
</dbReference>
<dbReference type="HAMAP" id="MF_00416">
    <property type="entry name" value="FlgI"/>
    <property type="match status" value="1"/>
</dbReference>
<feature type="signal peptide" evidence="5">
    <location>
        <begin position="1"/>
        <end position="23"/>
    </location>
</feature>
<comment type="subcellular location">
    <subcellularLocation>
        <location evidence="2 5">Bacterial flagellum basal body</location>
    </subcellularLocation>
</comment>
<keyword evidence="6" id="KW-0969">Cilium</keyword>
<dbReference type="NCBIfam" id="NF003676">
    <property type="entry name" value="PRK05303.1"/>
    <property type="match status" value="1"/>
</dbReference>
<keyword evidence="6" id="KW-0966">Cell projection</keyword>
<proteinExistence type="inferred from homology"/>
<dbReference type="InterPro" id="IPR001782">
    <property type="entry name" value="Flag_FlgI"/>
</dbReference>
<dbReference type="Pfam" id="PF02119">
    <property type="entry name" value="FlgI"/>
    <property type="match status" value="1"/>
</dbReference>
<dbReference type="Proteomes" id="UP001056201">
    <property type="component" value="Chromosome 1"/>
</dbReference>
<dbReference type="PRINTS" id="PR01010">
    <property type="entry name" value="FLGPRINGFLGI"/>
</dbReference>
<dbReference type="PANTHER" id="PTHR30381">
    <property type="entry name" value="FLAGELLAR P-RING PERIPLASMIC PROTEIN FLGI"/>
    <property type="match status" value="1"/>
</dbReference>
<keyword evidence="7" id="KW-1185">Reference proteome</keyword>
<evidence type="ECO:0000256" key="2">
    <source>
        <dbReference type="ARBA" id="ARBA00004117"/>
    </source>
</evidence>
<comment type="subunit">
    <text evidence="5">The basal body constitutes a major portion of the flagellar organelle and consists of four rings (L,P,S, and M) mounted on a central rod.</text>
</comment>
<evidence type="ECO:0000313" key="7">
    <source>
        <dbReference type="Proteomes" id="UP001056201"/>
    </source>
</evidence>
<sequence precursor="true">MTFPRTVTLLLLGALAAPLATLAANPPRSAAAEAVPAKNLRTLRNLVSVEGVRDNQLIGYGLVVGLNGSGDSTQSKATGQSMTNLLKQFGVKLPEKVDAKSKNVATVMVSAVFPPGYRKGQTIDITVSSLGDAKSLRGGTLLLTPLRAADGEVYALGQGNLVVGGLNASGASGSSVTINTPTSGRVPNGASIEREIETDFDTRPTVRLNLKRPHFQTATNIVESINKAYGPVASTRDATSVDVVAPANPTQRVAFVAALEALPIDVGREVPKVIFNSRTGTVVIADGVTVKPAAVSHGSLKVVISETPQVSQPNAFGRGNTAVTPQSRVNVDQGSGTMFKWPAGANLQTIIDAINSIGATPDDIMSILQALDQAGAIDGELVVI</sequence>
<dbReference type="RefSeq" id="WP_250194510.1">
    <property type="nucleotide sequence ID" value="NZ_CP097635.1"/>
</dbReference>
<name>A0ABY4S008_AQUTE</name>
<organism evidence="6 7">
    <name type="scientific">Aquincola tertiaricarbonis</name>
    <dbReference type="NCBI Taxonomy" id="391953"/>
    <lineage>
        <taxon>Bacteria</taxon>
        <taxon>Pseudomonadati</taxon>
        <taxon>Pseudomonadota</taxon>
        <taxon>Betaproteobacteria</taxon>
        <taxon>Burkholderiales</taxon>
        <taxon>Sphaerotilaceae</taxon>
        <taxon>Aquincola</taxon>
    </lineage>
</organism>
<gene>
    <name evidence="5" type="primary">flgI</name>
    <name evidence="6" type="ORF">MW290_09960</name>
</gene>
<evidence type="ECO:0000256" key="3">
    <source>
        <dbReference type="ARBA" id="ARBA00022729"/>
    </source>
</evidence>
<feature type="chain" id="PRO_5044927147" description="Flagellar P-ring protein" evidence="5">
    <location>
        <begin position="24"/>
        <end position="384"/>
    </location>
</feature>
<comment type="function">
    <text evidence="1 5">Assembles around the rod to form the L-ring and probably protects the motor/basal body from shearing forces during rotation.</text>
</comment>
<keyword evidence="4 5" id="KW-0975">Bacterial flagellum</keyword>
<reference evidence="6" key="1">
    <citation type="submission" date="2022-05" db="EMBL/GenBank/DDBJ databases">
        <title>An RpoN-dependent PEP-CTERM gene is involved in floc formation of an Aquincola tertiaricarbonis strain.</title>
        <authorList>
            <person name="Qiu D."/>
            <person name="Xia M."/>
        </authorList>
    </citation>
    <scope>NUCLEOTIDE SEQUENCE</scope>
    <source>
        <strain evidence="6">RN12</strain>
    </source>
</reference>
<evidence type="ECO:0000256" key="4">
    <source>
        <dbReference type="ARBA" id="ARBA00023143"/>
    </source>
</evidence>
<dbReference type="PANTHER" id="PTHR30381:SF0">
    <property type="entry name" value="FLAGELLAR P-RING PROTEIN"/>
    <property type="match status" value="1"/>
</dbReference>
<keyword evidence="6" id="KW-0282">Flagellum</keyword>
<comment type="similarity">
    <text evidence="5">Belongs to the FlgI family.</text>
</comment>
<keyword evidence="3 5" id="KW-0732">Signal</keyword>
<evidence type="ECO:0000256" key="1">
    <source>
        <dbReference type="ARBA" id="ARBA00002591"/>
    </source>
</evidence>
<accession>A0ABY4S008</accession>
<evidence type="ECO:0000256" key="5">
    <source>
        <dbReference type="HAMAP-Rule" id="MF_00416"/>
    </source>
</evidence>
<evidence type="ECO:0000313" key="6">
    <source>
        <dbReference type="EMBL" id="URI06247.1"/>
    </source>
</evidence>